<accession>A0A8H2K562</accession>
<evidence type="ECO:0000256" key="6">
    <source>
        <dbReference type="ARBA" id="ARBA00022723"/>
    </source>
</evidence>
<dbReference type="EMBL" id="VFRA01000001">
    <property type="protein sequence ID" value="TQO19370.1"/>
    <property type="molecule type" value="Genomic_DNA"/>
</dbReference>
<evidence type="ECO:0000256" key="10">
    <source>
        <dbReference type="SAM" id="Phobius"/>
    </source>
</evidence>
<comment type="similarity">
    <text evidence="3">Belongs to the cytochrome b560 family.</text>
</comment>
<evidence type="ECO:0000313" key="11">
    <source>
        <dbReference type="EMBL" id="TQO19370.1"/>
    </source>
</evidence>
<dbReference type="GO" id="GO:0046872">
    <property type="term" value="F:metal ion binding"/>
    <property type="evidence" value="ECO:0007669"/>
    <property type="project" value="UniProtKB-KW"/>
</dbReference>
<dbReference type="PANTHER" id="PTHR41910:SF1">
    <property type="entry name" value="SUCCINATE DEHYDROGENASE HYDROPHOBIC MEMBRANE ANCHOR SUBUNIT"/>
    <property type="match status" value="1"/>
</dbReference>
<dbReference type="GO" id="GO:0009055">
    <property type="term" value="F:electron transfer activity"/>
    <property type="evidence" value="ECO:0007669"/>
    <property type="project" value="InterPro"/>
</dbReference>
<evidence type="ECO:0000256" key="1">
    <source>
        <dbReference type="ARBA" id="ARBA00001971"/>
    </source>
</evidence>
<keyword evidence="8" id="KW-0408">Iron</keyword>
<proteinExistence type="inferred from homology"/>
<dbReference type="PANTHER" id="PTHR41910">
    <property type="entry name" value="SUCCINATE DEHYDROGENASE 2 MEMBRANE SUBUNIT SDHC"/>
    <property type="match status" value="1"/>
</dbReference>
<dbReference type="InterPro" id="IPR000701">
    <property type="entry name" value="SuccDH_FuR_B_TM-su"/>
</dbReference>
<reference evidence="11 12" key="1">
    <citation type="submission" date="2019-06" db="EMBL/GenBank/DDBJ databases">
        <title>Sequencing the genomes of 1000 actinobacteria strains.</title>
        <authorList>
            <person name="Klenk H.-P."/>
        </authorList>
    </citation>
    <scope>NUCLEOTIDE SEQUENCE [LARGE SCALE GENOMIC DNA]</scope>
    <source>
        <strain evidence="11 12">DSM 21947</strain>
    </source>
</reference>
<keyword evidence="9 10" id="KW-0472">Membrane</keyword>
<dbReference type="InterPro" id="IPR034804">
    <property type="entry name" value="SQR/QFR_C/D"/>
</dbReference>
<comment type="cofactor">
    <cofactor evidence="1">
        <name>heme</name>
        <dbReference type="ChEBI" id="CHEBI:30413"/>
    </cofactor>
</comment>
<dbReference type="CDD" id="cd03501">
    <property type="entry name" value="SQR_TypeA_SdhC_like"/>
    <property type="match status" value="1"/>
</dbReference>
<dbReference type="InterPro" id="IPR039023">
    <property type="entry name" value="SdhC_prok"/>
</dbReference>
<name>A0A8H2K562_9MICO</name>
<feature type="transmembrane region" description="Helical" evidence="10">
    <location>
        <begin position="117"/>
        <end position="135"/>
    </location>
</feature>
<gene>
    <name evidence="11" type="ORF">FB472_0915</name>
</gene>
<protein>
    <submittedName>
        <fullName evidence="11">Succinate dehydrogenase subunit C</fullName>
    </submittedName>
</protein>
<keyword evidence="4" id="KW-0349">Heme</keyword>
<evidence type="ECO:0000256" key="4">
    <source>
        <dbReference type="ARBA" id="ARBA00022617"/>
    </source>
</evidence>
<keyword evidence="5 10" id="KW-0812">Transmembrane</keyword>
<feature type="transmembrane region" description="Helical" evidence="10">
    <location>
        <begin position="87"/>
        <end position="111"/>
    </location>
</feature>
<evidence type="ECO:0000256" key="2">
    <source>
        <dbReference type="ARBA" id="ARBA00004370"/>
    </source>
</evidence>
<evidence type="ECO:0000256" key="8">
    <source>
        <dbReference type="ARBA" id="ARBA00023004"/>
    </source>
</evidence>
<evidence type="ECO:0000256" key="5">
    <source>
        <dbReference type="ARBA" id="ARBA00022692"/>
    </source>
</evidence>
<evidence type="ECO:0000256" key="3">
    <source>
        <dbReference type="ARBA" id="ARBA00007244"/>
    </source>
</evidence>
<comment type="subcellular location">
    <subcellularLocation>
        <location evidence="2">Membrane</location>
    </subcellularLocation>
</comment>
<dbReference type="Pfam" id="PF01127">
    <property type="entry name" value="Sdh_cyt"/>
    <property type="match status" value="1"/>
</dbReference>
<dbReference type="NCBIfam" id="TIGR02970">
    <property type="entry name" value="succ_dehyd_cytB"/>
    <property type="match status" value="1"/>
</dbReference>
<dbReference type="GO" id="GO:0006099">
    <property type="term" value="P:tricarboxylic acid cycle"/>
    <property type="evidence" value="ECO:0007669"/>
    <property type="project" value="InterPro"/>
</dbReference>
<keyword evidence="6" id="KW-0479">Metal-binding</keyword>
<dbReference type="GO" id="GO:0016020">
    <property type="term" value="C:membrane"/>
    <property type="evidence" value="ECO:0007669"/>
    <property type="project" value="UniProtKB-SubCell"/>
</dbReference>
<organism evidence="11 12">
    <name type="scientific">Rhodoglobus vestalii</name>
    <dbReference type="NCBI Taxonomy" id="193384"/>
    <lineage>
        <taxon>Bacteria</taxon>
        <taxon>Bacillati</taxon>
        <taxon>Actinomycetota</taxon>
        <taxon>Actinomycetes</taxon>
        <taxon>Micrococcales</taxon>
        <taxon>Microbacteriaceae</taxon>
        <taxon>Rhodoglobus</taxon>
    </lineage>
</organism>
<dbReference type="InterPro" id="IPR014314">
    <property type="entry name" value="Succ_DH_cytb556"/>
</dbReference>
<dbReference type="Proteomes" id="UP000316560">
    <property type="component" value="Unassembled WGS sequence"/>
</dbReference>
<dbReference type="SUPFAM" id="SSF81343">
    <property type="entry name" value="Fumarate reductase respiratory complex transmembrane subunits"/>
    <property type="match status" value="1"/>
</dbReference>
<evidence type="ECO:0000256" key="9">
    <source>
        <dbReference type="ARBA" id="ARBA00023136"/>
    </source>
</evidence>
<dbReference type="RefSeq" id="WP_141989823.1">
    <property type="nucleotide sequence ID" value="NZ_VFRA01000001.1"/>
</dbReference>
<evidence type="ECO:0000313" key="12">
    <source>
        <dbReference type="Proteomes" id="UP000316560"/>
    </source>
</evidence>
<keyword evidence="7 10" id="KW-1133">Transmembrane helix</keyword>
<feature type="transmembrane region" description="Helical" evidence="10">
    <location>
        <begin position="47"/>
        <end position="66"/>
    </location>
</feature>
<sequence>MPENSASNLVAEPKSVPKIRAPKRPAGTLYRGNVGMWSWVLHRITGVALYFFLLVHILDTALVRVSPEAYNIVIESYKTPLMGIGEIVLVAAIGFHAINGLRIILIDFWAFGAKHHVTMFWVVVSIWLVLLIGFVPRHLMHVFGG</sequence>
<dbReference type="Gene3D" id="1.20.1300.10">
    <property type="entry name" value="Fumarate reductase/succinate dehydrogenase, transmembrane subunit"/>
    <property type="match status" value="1"/>
</dbReference>
<comment type="caution">
    <text evidence="11">The sequence shown here is derived from an EMBL/GenBank/DDBJ whole genome shotgun (WGS) entry which is preliminary data.</text>
</comment>
<keyword evidence="12" id="KW-1185">Reference proteome</keyword>
<evidence type="ECO:0000256" key="7">
    <source>
        <dbReference type="ARBA" id="ARBA00022989"/>
    </source>
</evidence>
<dbReference type="OrthoDB" id="276905at2"/>
<dbReference type="AlphaFoldDB" id="A0A8H2K562"/>